<feature type="compositionally biased region" description="Polar residues" evidence="7">
    <location>
        <begin position="679"/>
        <end position="688"/>
    </location>
</feature>
<dbReference type="GO" id="GO:0015854">
    <property type="term" value="P:guanine transport"/>
    <property type="evidence" value="ECO:0007669"/>
    <property type="project" value="TreeGrafter"/>
</dbReference>
<feature type="transmembrane region" description="Helical" evidence="8">
    <location>
        <begin position="361"/>
        <end position="378"/>
    </location>
</feature>
<feature type="transmembrane region" description="Helical" evidence="8">
    <location>
        <begin position="511"/>
        <end position="532"/>
    </location>
</feature>
<protein>
    <submittedName>
        <fullName evidence="9">Uncharacterized protein</fullName>
    </submittedName>
</protein>
<proteinExistence type="inferred from homology"/>
<evidence type="ECO:0000256" key="6">
    <source>
        <dbReference type="ARBA" id="ARBA00023136"/>
    </source>
</evidence>
<evidence type="ECO:0000256" key="3">
    <source>
        <dbReference type="ARBA" id="ARBA00022448"/>
    </source>
</evidence>
<evidence type="ECO:0000256" key="2">
    <source>
        <dbReference type="ARBA" id="ARBA00005697"/>
    </source>
</evidence>
<keyword evidence="6 8" id="KW-0472">Membrane</keyword>
<dbReference type="EMBL" id="HBEC01041371">
    <property type="protein sequence ID" value="CAD8307711.1"/>
    <property type="molecule type" value="Transcribed_RNA"/>
</dbReference>
<dbReference type="PANTHER" id="PTHR43337:SF1">
    <property type="entry name" value="XANTHINE_URACIL PERMEASE C887.17-RELATED"/>
    <property type="match status" value="1"/>
</dbReference>
<sequence length="699" mass="76164">MAEATTKVKGFAEAWAERKDRLNATVNDSAFGRFFQMAARNTNLTQELRAGIVCFLTVAYIIPVNSGILADTGGSCDPAVSCNAERYEMMGDLCKFDDPLTNPEWAQCIQEMKSNLISATCIASAIGTFLMAFIANFPVAVAPAMGVNAYFAYTVVGFMGTGRISYDAALAAAFVEGLIFVFITVVGLRAVFMELIPRNLLYATATGIGCFLAFIGLQKSEGLGIVTYDGATLVTIGGCLPTERVHMYSMSDDSAYWHDLCWRAWRDNLTSTDLSCGTCAKARAYFFDDLGMAPPIDLVTACQSDVFSFAPDGNIAPDVQLGLPARSSNYGCLSGSKLRSATMWLGIMGGMLMVLLMIRKFNAAILTGILFITFISWIPTDSNAATYFTSHSEVPGGEQRYEYFLKGATVPDVSMSGGKLDFGALSNGETWIALITFLYLDFMDATSTMFAMASLIHERLPGFLDKKGAWPRQTLTMVVDGVSIVVGSCLGTSPLTVFAESGVGIREGGRTGVTAAVVATGFAISMFLAPIFASIPPYATGPAIIFVGALMFEHARHINWLDTRTAIPSFITIIIMPLTYSIAYGIIAGIIVQIFLWLFCWLLEYWDALVKKDRTLRHVWLNNTDMFYRILNKEDVLIADLPGYKPRTVFDERTEASEDFHVENPAHVAFPRKPKQPTEGDSSNSSNVDAKLVDMSNVV</sequence>
<evidence type="ECO:0000313" key="9">
    <source>
        <dbReference type="EMBL" id="CAD8307711.1"/>
    </source>
</evidence>
<comment type="subcellular location">
    <subcellularLocation>
        <location evidence="1">Endomembrane system</location>
        <topology evidence="1">Multi-pass membrane protein</topology>
    </subcellularLocation>
</comment>
<name>A0A7R9VWM6_9CHLO</name>
<keyword evidence="4 8" id="KW-0812">Transmembrane</keyword>
<keyword evidence="5 8" id="KW-1133">Transmembrane helix</keyword>
<dbReference type="GO" id="GO:0012505">
    <property type="term" value="C:endomembrane system"/>
    <property type="evidence" value="ECO:0007669"/>
    <property type="project" value="UniProtKB-SubCell"/>
</dbReference>
<evidence type="ECO:0000256" key="4">
    <source>
        <dbReference type="ARBA" id="ARBA00022692"/>
    </source>
</evidence>
<feature type="transmembrane region" description="Helical" evidence="8">
    <location>
        <begin position="570"/>
        <end position="603"/>
    </location>
</feature>
<feature type="transmembrane region" description="Helical" evidence="8">
    <location>
        <begin position="539"/>
        <end position="558"/>
    </location>
</feature>
<dbReference type="PANTHER" id="PTHR43337">
    <property type="entry name" value="XANTHINE/URACIL PERMEASE C887.17-RELATED"/>
    <property type="match status" value="1"/>
</dbReference>
<evidence type="ECO:0000256" key="1">
    <source>
        <dbReference type="ARBA" id="ARBA00004127"/>
    </source>
</evidence>
<evidence type="ECO:0000256" key="7">
    <source>
        <dbReference type="SAM" id="MobiDB-lite"/>
    </source>
</evidence>
<evidence type="ECO:0000256" key="5">
    <source>
        <dbReference type="ARBA" id="ARBA00022989"/>
    </source>
</evidence>
<organism evidence="9">
    <name type="scientific">Chlamydomonas euryale</name>
    <dbReference type="NCBI Taxonomy" id="1486919"/>
    <lineage>
        <taxon>Eukaryota</taxon>
        <taxon>Viridiplantae</taxon>
        <taxon>Chlorophyta</taxon>
        <taxon>core chlorophytes</taxon>
        <taxon>Chlorophyceae</taxon>
        <taxon>CS clade</taxon>
        <taxon>Chlamydomonadales</taxon>
        <taxon>Chlamydomonadaceae</taxon>
        <taxon>Chlamydomonas</taxon>
    </lineage>
</organism>
<feature type="transmembrane region" description="Helical" evidence="8">
    <location>
        <begin position="116"/>
        <end position="135"/>
    </location>
</feature>
<dbReference type="GO" id="GO:0005345">
    <property type="term" value="F:purine nucleobase transmembrane transporter activity"/>
    <property type="evidence" value="ECO:0007669"/>
    <property type="project" value="TreeGrafter"/>
</dbReference>
<dbReference type="AlphaFoldDB" id="A0A7R9VWM6"/>
<feature type="transmembrane region" description="Helical" evidence="8">
    <location>
        <begin position="168"/>
        <end position="188"/>
    </location>
</feature>
<feature type="transmembrane region" description="Helical" evidence="8">
    <location>
        <begin position="200"/>
        <end position="217"/>
    </location>
</feature>
<feature type="transmembrane region" description="Helical" evidence="8">
    <location>
        <begin position="477"/>
        <end position="499"/>
    </location>
</feature>
<dbReference type="InterPro" id="IPR045018">
    <property type="entry name" value="Azg-like"/>
</dbReference>
<accession>A0A7R9VWM6</accession>
<feature type="transmembrane region" description="Helical" evidence="8">
    <location>
        <begin position="141"/>
        <end position="161"/>
    </location>
</feature>
<dbReference type="GO" id="GO:0015853">
    <property type="term" value="P:adenine transport"/>
    <property type="evidence" value="ECO:0007669"/>
    <property type="project" value="TreeGrafter"/>
</dbReference>
<reference evidence="9" key="1">
    <citation type="submission" date="2021-01" db="EMBL/GenBank/DDBJ databases">
        <authorList>
            <person name="Corre E."/>
            <person name="Pelletier E."/>
            <person name="Niang G."/>
            <person name="Scheremetjew M."/>
            <person name="Finn R."/>
            <person name="Kale V."/>
            <person name="Holt S."/>
            <person name="Cochrane G."/>
            <person name="Meng A."/>
            <person name="Brown T."/>
            <person name="Cohen L."/>
        </authorList>
    </citation>
    <scope>NUCLEOTIDE SEQUENCE</scope>
    <source>
        <strain evidence="9">CCMP219</strain>
    </source>
</reference>
<evidence type="ECO:0000256" key="8">
    <source>
        <dbReference type="SAM" id="Phobius"/>
    </source>
</evidence>
<gene>
    <name evidence="9" type="ORF">CEUR00632_LOCUS19255</name>
</gene>
<keyword evidence="3" id="KW-0813">Transport</keyword>
<feature type="region of interest" description="Disordered" evidence="7">
    <location>
        <begin position="670"/>
        <end position="699"/>
    </location>
</feature>
<dbReference type="InterPro" id="IPR006043">
    <property type="entry name" value="NCS2"/>
</dbReference>
<comment type="similarity">
    <text evidence="2">Belongs to the nucleobase:cation symporter-2 (NCS2) (TC 2.A.40) family. Azg-like subfamily.</text>
</comment>
<dbReference type="GO" id="GO:0005886">
    <property type="term" value="C:plasma membrane"/>
    <property type="evidence" value="ECO:0007669"/>
    <property type="project" value="TreeGrafter"/>
</dbReference>
<dbReference type="Pfam" id="PF00860">
    <property type="entry name" value="Xan_ur_permease"/>
    <property type="match status" value="2"/>
</dbReference>